<organism evidence="2 3">
    <name type="scientific">Geobacter hydrogenophilus</name>
    <dbReference type="NCBI Taxonomy" id="40983"/>
    <lineage>
        <taxon>Bacteria</taxon>
        <taxon>Pseudomonadati</taxon>
        <taxon>Thermodesulfobacteriota</taxon>
        <taxon>Desulfuromonadia</taxon>
        <taxon>Geobacterales</taxon>
        <taxon>Geobacteraceae</taxon>
        <taxon>Geobacter</taxon>
    </lineage>
</organism>
<dbReference type="Gene3D" id="3.40.630.30">
    <property type="match status" value="1"/>
</dbReference>
<sequence>MHTIKFDDRSCVKIISDSVGMTGIEQEWENILDHNTNYYSYLTAEWYKMWLEHFIKDEKCKLLMFYKDDVLNMIVPLIYENKKCRGADIKTRKLVGNVYMPIKSVIITAAANNLLAIMQRLVDYFEKTKDEWNIIDFDDLPSEEPWVEAFCEAINRSTFKSKSYDCFGNWYSDEINGTSKDFLDKRSKNFRASIKKNYKKLQQNGEIDFRLVTGERDCPDYFTHYNEVYSRSWKKEERVGRTFFPAMVKYAERNGWLRLGLLFLDGTPIAAGFAIVTGGRAYFEKIAYDEKYKGLGAGSVCLYEMIRHVIDMDSVSTIDFLRGDDEYKRHWVDKRRARKGITIYNNNLRGKYLSFMDKTVIPVINGNKIVRKIKESVFRRLR</sequence>
<dbReference type="Pfam" id="PF13480">
    <property type="entry name" value="Acetyltransf_6"/>
    <property type="match status" value="1"/>
</dbReference>
<reference evidence="2" key="1">
    <citation type="submission" date="2022-12" db="EMBL/GenBank/DDBJ databases">
        <title>Reference genome sequencing for broad-spectrum identification of bacterial and archaeal isolates by mass spectrometry.</title>
        <authorList>
            <person name="Sekiguchi Y."/>
            <person name="Tourlousse D.M."/>
        </authorList>
    </citation>
    <scope>NUCLEOTIDE SEQUENCE</scope>
    <source>
        <strain evidence="2">H2</strain>
    </source>
</reference>
<accession>A0A9W6G1P5</accession>
<evidence type="ECO:0000259" key="1">
    <source>
        <dbReference type="Pfam" id="PF13480"/>
    </source>
</evidence>
<dbReference type="EMBL" id="BSDS01000002">
    <property type="protein sequence ID" value="GLI39244.1"/>
    <property type="molecule type" value="Genomic_DNA"/>
</dbReference>
<name>A0A9W6G1P5_9BACT</name>
<dbReference type="Proteomes" id="UP001144352">
    <property type="component" value="Unassembled WGS sequence"/>
</dbReference>
<dbReference type="InterPro" id="IPR016181">
    <property type="entry name" value="Acyl_CoA_acyltransferase"/>
</dbReference>
<protein>
    <recommendedName>
        <fullName evidence="1">BioF2-like acetyltransferase domain-containing protein</fullName>
    </recommendedName>
</protein>
<feature type="domain" description="BioF2-like acetyltransferase" evidence="1">
    <location>
        <begin position="188"/>
        <end position="329"/>
    </location>
</feature>
<dbReference type="RefSeq" id="WP_281875734.1">
    <property type="nucleotide sequence ID" value="NZ_BSDS01000002.1"/>
</dbReference>
<evidence type="ECO:0000313" key="3">
    <source>
        <dbReference type="Proteomes" id="UP001144352"/>
    </source>
</evidence>
<dbReference type="InterPro" id="IPR038740">
    <property type="entry name" value="BioF2-like_GNAT_dom"/>
</dbReference>
<keyword evidence="3" id="KW-1185">Reference proteome</keyword>
<evidence type="ECO:0000313" key="2">
    <source>
        <dbReference type="EMBL" id="GLI39244.1"/>
    </source>
</evidence>
<dbReference type="AlphaFoldDB" id="A0A9W6G1P5"/>
<proteinExistence type="predicted"/>
<gene>
    <name evidence="2" type="ORF">GHYDROH2_27450</name>
</gene>
<dbReference type="SUPFAM" id="SSF55729">
    <property type="entry name" value="Acyl-CoA N-acyltransferases (Nat)"/>
    <property type="match status" value="1"/>
</dbReference>
<comment type="caution">
    <text evidence="2">The sequence shown here is derived from an EMBL/GenBank/DDBJ whole genome shotgun (WGS) entry which is preliminary data.</text>
</comment>